<dbReference type="InterPro" id="IPR022272">
    <property type="entry name" value="Lipocalin_CS"/>
</dbReference>
<dbReference type="InterPro" id="IPR012674">
    <property type="entry name" value="Calycin"/>
</dbReference>
<keyword evidence="10" id="KW-1267">Proteomics identification</keyword>
<evidence type="ECO:0000256" key="5">
    <source>
        <dbReference type="RuleBase" id="RU003695"/>
    </source>
</evidence>
<feature type="chain" id="PRO_5045665371" evidence="6">
    <location>
        <begin position="17"/>
        <end position="377"/>
    </location>
</feature>
<keyword evidence="2" id="KW-0964">Secreted</keyword>
<dbReference type="Pfam" id="PF00061">
    <property type="entry name" value="Lipocalin"/>
    <property type="match status" value="2"/>
</dbReference>
<dbReference type="RGD" id="1589474">
    <property type="gene designation" value="Lcn12"/>
</dbReference>
<dbReference type="PROSITE" id="PS00213">
    <property type="entry name" value="LIPOCALIN"/>
    <property type="match status" value="1"/>
</dbReference>
<comment type="subcellular location">
    <subcellularLocation>
        <location evidence="1">Secreted</location>
    </subcellularLocation>
</comment>
<dbReference type="Ensembl" id="ENSRNOT00000155451.1">
    <property type="protein sequence ID" value="ENSRNOP00000104511.1"/>
    <property type="gene ID" value="ENSRNOG00000028701.8"/>
</dbReference>
<dbReference type="InterPro" id="IPR043245">
    <property type="entry name" value="C8G"/>
</dbReference>
<name>A0ABK0LSZ1_RAT</name>
<dbReference type="Gene3D" id="2.40.128.20">
    <property type="match status" value="2"/>
</dbReference>
<dbReference type="GeneTree" id="ENSGT00440000034309"/>
<dbReference type="PANTHER" id="PTHR47304:SF1">
    <property type="entry name" value="COMPLEMENT COMPONENT C8 GAMMA CHAIN"/>
    <property type="match status" value="1"/>
</dbReference>
<gene>
    <name evidence="8" type="primary">Lcn12</name>
</gene>
<sequence length="377" mass="42496">MWTSGLCFLWHWTVDSDLEQCTPPPPCPITYCHRTAMLSPGAVLFFTLILMASSLGQRTRKPYGSTSPISTIQAQANFNAQQFAGTWLLVAVGSACRFLQEQGHRAEATTLHIAPQGAAMAASTFRKLDGICWQVRQLYGITGVPGRFLLQAPRARGPVHVVVAETDYQSFAILYLEQARRLSVKLYTRTLPVSDSALNAFEERVRGANLTEDQIFFFPKYGFCETADQFHILNDNTYKREHRPLLHSFITLFKLRDNSEFQVTNSMTRGKHCSTWSYTLIPTNKPGQFTRDNRGSGPGADKENIQVIETDYVKFALVLSLRQASNQNITRVSLLGRDWKITHKTIDRFICLTKTQNLTKNNLLFPDLTGNGFVCRG</sequence>
<evidence type="ECO:0000256" key="6">
    <source>
        <dbReference type="SAM" id="SignalP"/>
    </source>
</evidence>
<dbReference type="PANTHER" id="PTHR47304">
    <property type="entry name" value="COMPLEMENT COMPONENT C8 GAMMA CHAIN"/>
    <property type="match status" value="1"/>
</dbReference>
<organism evidence="8 9">
    <name type="scientific">Rattus norvegicus</name>
    <name type="common">Rat</name>
    <dbReference type="NCBI Taxonomy" id="10116"/>
    <lineage>
        <taxon>Eukaryota</taxon>
        <taxon>Metazoa</taxon>
        <taxon>Chordata</taxon>
        <taxon>Craniata</taxon>
        <taxon>Vertebrata</taxon>
        <taxon>Euteleostomi</taxon>
        <taxon>Mammalia</taxon>
        <taxon>Eutheria</taxon>
        <taxon>Euarchontoglires</taxon>
        <taxon>Glires</taxon>
        <taxon>Rodentia</taxon>
        <taxon>Myomorpha</taxon>
        <taxon>Muroidea</taxon>
        <taxon>Muridae</taxon>
        <taxon>Murinae</taxon>
        <taxon>Rattus</taxon>
    </lineage>
</organism>
<dbReference type="InterPro" id="IPR000566">
    <property type="entry name" value="Lipocln_cytosolic_FA-bd_dom"/>
</dbReference>
<comment type="similarity">
    <text evidence="5">Belongs to the calycin superfamily. Lipocalin family.</text>
</comment>
<keyword evidence="3 6" id="KW-0732">Signal</keyword>
<evidence type="ECO:0007829" key="10">
    <source>
        <dbReference type="PeptideAtlas" id="A0ABK0LSZ1"/>
    </source>
</evidence>
<dbReference type="Proteomes" id="UP000002494">
    <property type="component" value="Chromosome 3"/>
</dbReference>
<protein>
    <submittedName>
        <fullName evidence="8">Complement C8 gamma chain</fullName>
    </submittedName>
</protein>
<reference evidence="8" key="1">
    <citation type="submission" date="2024-01" db="EMBL/GenBank/DDBJ databases">
        <title>GRCr8: a new rat reference genome assembly contstructed from accurate long reads and long range scaffolding.</title>
        <authorList>
            <person name="Doris P.A."/>
            <person name="Kalbfleisch T."/>
            <person name="Li K."/>
            <person name="Howe K."/>
            <person name="Wood J."/>
        </authorList>
    </citation>
    <scope>NUCLEOTIDE SEQUENCE [LARGE SCALE GENOMIC DNA]</scope>
    <source>
        <strain evidence="8">Brown Norway</strain>
    </source>
</reference>
<proteinExistence type="evidence at protein level"/>
<evidence type="ECO:0000256" key="4">
    <source>
        <dbReference type="ARBA" id="ARBA00023157"/>
    </source>
</evidence>
<dbReference type="SUPFAM" id="SSF50814">
    <property type="entry name" value="Lipocalins"/>
    <property type="match status" value="2"/>
</dbReference>
<feature type="signal peptide" evidence="6">
    <location>
        <begin position="1"/>
        <end position="16"/>
    </location>
</feature>
<evidence type="ECO:0000313" key="8">
    <source>
        <dbReference type="Ensembl" id="ENSRNOP00000104511.1"/>
    </source>
</evidence>
<evidence type="ECO:0000259" key="7">
    <source>
        <dbReference type="Pfam" id="PF00061"/>
    </source>
</evidence>
<reference evidence="8" key="3">
    <citation type="submission" date="2025-09" db="UniProtKB">
        <authorList>
            <consortium name="Ensembl"/>
        </authorList>
    </citation>
    <scope>IDENTIFICATION</scope>
    <source>
        <strain evidence="8">Brown Norway</strain>
    </source>
</reference>
<keyword evidence="4" id="KW-1015">Disulfide bond</keyword>
<evidence type="ECO:0000256" key="3">
    <source>
        <dbReference type="ARBA" id="ARBA00022729"/>
    </source>
</evidence>
<feature type="domain" description="Lipocalin/cytosolic fatty-acid binding" evidence="7">
    <location>
        <begin position="84"/>
        <end position="220"/>
    </location>
</feature>
<reference evidence="8" key="2">
    <citation type="submission" date="2025-08" db="UniProtKB">
        <authorList>
            <consortium name="Ensembl"/>
        </authorList>
    </citation>
    <scope>IDENTIFICATION</scope>
    <source>
        <strain evidence="8">Brown Norway</strain>
    </source>
</reference>
<evidence type="ECO:0000256" key="2">
    <source>
        <dbReference type="ARBA" id="ARBA00022525"/>
    </source>
</evidence>
<feature type="domain" description="Lipocalin/cytosolic fatty-acid binding" evidence="7">
    <location>
        <begin position="234"/>
        <end position="367"/>
    </location>
</feature>
<evidence type="ECO:0000256" key="1">
    <source>
        <dbReference type="ARBA" id="ARBA00004613"/>
    </source>
</evidence>
<evidence type="ECO:0000313" key="9">
    <source>
        <dbReference type="Proteomes" id="UP000002494"/>
    </source>
</evidence>
<dbReference type="InterPro" id="IPR002968">
    <property type="entry name" value="A1-microglobln"/>
</dbReference>
<keyword evidence="9" id="KW-1185">Reference proteome</keyword>
<accession>A0ABK0LSZ1</accession>
<dbReference type="PRINTS" id="PR01215">
    <property type="entry name" value="A1MCGLOBULIN"/>
</dbReference>